<evidence type="ECO:0000313" key="1">
    <source>
        <dbReference type="EMBL" id="KAG5175091.1"/>
    </source>
</evidence>
<reference evidence="1" key="1">
    <citation type="submission" date="2021-02" db="EMBL/GenBank/DDBJ databases">
        <title>First Annotated Genome of the Yellow-green Alga Tribonema minus.</title>
        <authorList>
            <person name="Mahan K.M."/>
        </authorList>
    </citation>
    <scope>NUCLEOTIDE SEQUENCE</scope>
    <source>
        <strain evidence="1">UTEX B ZZ1240</strain>
    </source>
</reference>
<name>A0A836C870_9STRA</name>
<keyword evidence="2" id="KW-1185">Reference proteome</keyword>
<comment type="caution">
    <text evidence="1">The sequence shown here is derived from an EMBL/GenBank/DDBJ whole genome shotgun (WGS) entry which is preliminary data.</text>
</comment>
<accession>A0A836C870</accession>
<proteinExistence type="predicted"/>
<dbReference type="AlphaFoldDB" id="A0A836C870"/>
<gene>
    <name evidence="1" type="ORF">JKP88DRAFT_250409</name>
</gene>
<dbReference type="EMBL" id="JAFCMP010000554">
    <property type="protein sequence ID" value="KAG5175091.1"/>
    <property type="molecule type" value="Genomic_DNA"/>
</dbReference>
<dbReference type="Proteomes" id="UP000664859">
    <property type="component" value="Unassembled WGS sequence"/>
</dbReference>
<sequence length="214" mass="23601">MARTGAGVCCVPSAAAQDFLEDKPELSWTQRHTVGANSYSMEDAQRDATRKCFEFLLGANAPCFIYVVCDNTCLAVPQSATHVMYASRAPSCKPPHISRELPINCACEQADHVALMQQIDALDAPAGASPSAAQIAPLELNYELNCGSGVKAAEQLMRQAEPQMNYAERHPCPKPKEALHPDPIAQRAYYCDSLPIKLCCYRHSGRKRKRYRRS</sequence>
<organism evidence="1 2">
    <name type="scientific">Tribonema minus</name>
    <dbReference type="NCBI Taxonomy" id="303371"/>
    <lineage>
        <taxon>Eukaryota</taxon>
        <taxon>Sar</taxon>
        <taxon>Stramenopiles</taxon>
        <taxon>Ochrophyta</taxon>
        <taxon>PX clade</taxon>
        <taxon>Xanthophyceae</taxon>
        <taxon>Tribonematales</taxon>
        <taxon>Tribonemataceae</taxon>
        <taxon>Tribonema</taxon>
    </lineage>
</organism>
<evidence type="ECO:0000313" key="2">
    <source>
        <dbReference type="Proteomes" id="UP000664859"/>
    </source>
</evidence>
<protein>
    <submittedName>
        <fullName evidence="1">Uncharacterized protein</fullName>
    </submittedName>
</protein>